<dbReference type="Pfam" id="PF16925">
    <property type="entry name" value="TetR_C_13"/>
    <property type="match status" value="1"/>
</dbReference>
<evidence type="ECO:0000313" key="7">
    <source>
        <dbReference type="Proteomes" id="UP001315860"/>
    </source>
</evidence>
<dbReference type="PRINTS" id="PR00455">
    <property type="entry name" value="HTHTETR"/>
</dbReference>
<feature type="DNA-binding region" description="H-T-H motif" evidence="4">
    <location>
        <begin position="36"/>
        <end position="55"/>
    </location>
</feature>
<name>A0ABY5KFG3_9ACTN</name>
<evidence type="ECO:0000256" key="4">
    <source>
        <dbReference type="PROSITE-ProRule" id="PRU00335"/>
    </source>
</evidence>
<dbReference type="EMBL" id="CP101990">
    <property type="protein sequence ID" value="UUI67795.1"/>
    <property type="molecule type" value="Genomic_DNA"/>
</dbReference>
<dbReference type="SUPFAM" id="SSF48498">
    <property type="entry name" value="Tetracyclin repressor-like, C-terminal domain"/>
    <property type="match status" value="1"/>
</dbReference>
<gene>
    <name evidence="6" type="ORF">NP095_11380</name>
</gene>
<keyword evidence="1" id="KW-0805">Transcription regulation</keyword>
<dbReference type="SUPFAM" id="SSF46689">
    <property type="entry name" value="Homeodomain-like"/>
    <property type="match status" value="1"/>
</dbReference>
<keyword evidence="7" id="KW-1185">Reference proteome</keyword>
<dbReference type="PROSITE" id="PS50977">
    <property type="entry name" value="HTH_TETR_2"/>
    <property type="match status" value="1"/>
</dbReference>
<sequence length="192" mass="20817">MREAAELTVPELTPGARRILDVASELFYRRGIHAVGVDTIAAESGITKRTLYDRFGSKDHLVAAYLQARHASWWARLQERLAAAPPPRALAVFDAYVDDAVATDRGCAFLNAAGELPSDHSAQDVVRAHKRAVRRLLADLVAQDCPDLADAAAVADEVFLLLEGAIAHRGIDDGDALMSRAREAAERLLAPR</sequence>
<organism evidence="6 7">
    <name type="scientific">Aeromicrobium duanguangcaii</name>
    <dbReference type="NCBI Taxonomy" id="2968086"/>
    <lineage>
        <taxon>Bacteria</taxon>
        <taxon>Bacillati</taxon>
        <taxon>Actinomycetota</taxon>
        <taxon>Actinomycetes</taxon>
        <taxon>Propionibacteriales</taxon>
        <taxon>Nocardioidaceae</taxon>
        <taxon>Aeromicrobium</taxon>
    </lineage>
</organism>
<evidence type="ECO:0000256" key="2">
    <source>
        <dbReference type="ARBA" id="ARBA00023125"/>
    </source>
</evidence>
<accession>A0ABY5KFG3</accession>
<feature type="domain" description="HTH tetR-type" evidence="5">
    <location>
        <begin position="13"/>
        <end position="73"/>
    </location>
</feature>
<evidence type="ECO:0000256" key="1">
    <source>
        <dbReference type="ARBA" id="ARBA00023015"/>
    </source>
</evidence>
<protein>
    <submittedName>
        <fullName evidence="6">TetR/AcrR family transcriptional regulator</fullName>
    </submittedName>
</protein>
<dbReference type="InterPro" id="IPR050109">
    <property type="entry name" value="HTH-type_TetR-like_transc_reg"/>
</dbReference>
<dbReference type="Gene3D" id="1.10.357.10">
    <property type="entry name" value="Tetracycline Repressor, domain 2"/>
    <property type="match status" value="1"/>
</dbReference>
<evidence type="ECO:0000259" key="5">
    <source>
        <dbReference type="PROSITE" id="PS50977"/>
    </source>
</evidence>
<evidence type="ECO:0000256" key="3">
    <source>
        <dbReference type="ARBA" id="ARBA00023163"/>
    </source>
</evidence>
<evidence type="ECO:0000313" key="6">
    <source>
        <dbReference type="EMBL" id="UUI67795.1"/>
    </source>
</evidence>
<keyword evidence="2 4" id="KW-0238">DNA-binding</keyword>
<reference evidence="6 7" key="1">
    <citation type="submission" date="2022-07" db="EMBL/GenBank/DDBJ databases">
        <title>Novel species in genus Aeromicrobium.</title>
        <authorList>
            <person name="Ye L."/>
        </authorList>
    </citation>
    <scope>NUCLEOTIDE SEQUENCE [LARGE SCALE GENOMIC DNA]</scope>
    <source>
        <strain evidence="7">zg-Y50</strain>
    </source>
</reference>
<dbReference type="InterPro" id="IPR001647">
    <property type="entry name" value="HTH_TetR"/>
</dbReference>
<keyword evidence="3" id="KW-0804">Transcription</keyword>
<proteinExistence type="predicted"/>
<dbReference type="InterPro" id="IPR009057">
    <property type="entry name" value="Homeodomain-like_sf"/>
</dbReference>
<dbReference type="InterPro" id="IPR011075">
    <property type="entry name" value="TetR_C"/>
</dbReference>
<dbReference type="Pfam" id="PF00440">
    <property type="entry name" value="TetR_N"/>
    <property type="match status" value="1"/>
</dbReference>
<dbReference type="PANTHER" id="PTHR30055">
    <property type="entry name" value="HTH-TYPE TRANSCRIPTIONAL REGULATOR RUTR"/>
    <property type="match status" value="1"/>
</dbReference>
<dbReference type="PANTHER" id="PTHR30055:SF200">
    <property type="entry name" value="HTH-TYPE TRANSCRIPTIONAL REPRESSOR BDCR"/>
    <property type="match status" value="1"/>
</dbReference>
<dbReference type="InterPro" id="IPR036271">
    <property type="entry name" value="Tet_transcr_reg_TetR-rel_C_sf"/>
</dbReference>
<dbReference type="RefSeq" id="WP_232418779.1">
    <property type="nucleotide sequence ID" value="NZ_CP101990.1"/>
</dbReference>
<dbReference type="Proteomes" id="UP001315860">
    <property type="component" value="Chromosome"/>
</dbReference>